<keyword evidence="1" id="KW-0732">Signal</keyword>
<dbReference type="RefSeq" id="WP_152429933.1">
    <property type="nucleotide sequence ID" value="NZ_CBCSDK010000003.1"/>
</dbReference>
<gene>
    <name evidence="2" type="ORF">FIV01_04575</name>
</gene>
<dbReference type="Proteomes" id="UP000326936">
    <property type="component" value="Chromosome"/>
</dbReference>
<protein>
    <submittedName>
        <fullName evidence="2">Periplasmic repressor CpxP</fullName>
    </submittedName>
</protein>
<dbReference type="EMBL" id="CP045350">
    <property type="protein sequence ID" value="QFT25697.1"/>
    <property type="molecule type" value="Genomic_DNA"/>
</dbReference>
<evidence type="ECO:0000313" key="3">
    <source>
        <dbReference type="Proteomes" id="UP000326936"/>
    </source>
</evidence>
<proteinExistence type="predicted"/>
<accession>A0A5P9CJ15</accession>
<reference evidence="2 3" key="1">
    <citation type="submission" date="2019-10" db="EMBL/GenBank/DDBJ databases">
        <title>Complete genome sequence of Vibrio sp. strain THAF100, isolated from non-filtered water from the water column of tank 6 of a marine aquarium containing stony-coral fragments. Water maintained at 26 degree C.</title>
        <authorList>
            <person name="Ruckert C."/>
            <person name="Franco A."/>
            <person name="Kalinowski J."/>
            <person name="Glaeser S."/>
        </authorList>
    </citation>
    <scope>NUCLEOTIDE SEQUENCE [LARGE SCALE GENOMIC DNA]</scope>
    <source>
        <strain evidence="2 3">THAF100</strain>
    </source>
</reference>
<dbReference type="Pfam" id="PF07813">
    <property type="entry name" value="LTXXQ"/>
    <property type="match status" value="1"/>
</dbReference>
<feature type="signal peptide" evidence="1">
    <location>
        <begin position="1"/>
        <end position="19"/>
    </location>
</feature>
<dbReference type="OrthoDB" id="5870404at2"/>
<keyword evidence="3" id="KW-1185">Reference proteome</keyword>
<dbReference type="KEGG" id="vaq:FIV01_04575"/>
<dbReference type="Gene3D" id="1.20.120.1490">
    <property type="match status" value="1"/>
</dbReference>
<evidence type="ECO:0000313" key="2">
    <source>
        <dbReference type="EMBL" id="QFT25697.1"/>
    </source>
</evidence>
<feature type="chain" id="PRO_5024988618" evidence="1">
    <location>
        <begin position="20"/>
        <end position="167"/>
    </location>
</feature>
<dbReference type="AlphaFoldDB" id="A0A5P9CJ15"/>
<sequence length="167" mass="19364" precursor="true">MKHYLIAAVLTFASLPTFADNNQPDTVELSQQANQTVKTAKVAPPKPFGLESITLEQESKIRQIQIDLQTKTQALNPSQEKMAKEVEQWTKLVQNEKFDEEQVKQILRGYNEKQLDIQVMKIKAEHDMYQVLTPEQKNTLAERRKKQQEQMKLIMQKAQEKAKAQNK</sequence>
<dbReference type="InterPro" id="IPR012899">
    <property type="entry name" value="LTXXQ"/>
</dbReference>
<name>A0A5P9CJ15_9VIBR</name>
<organism evidence="2 3">
    <name type="scientific">Vibrio aquimaris</name>
    <dbReference type="NCBI Taxonomy" id="2587862"/>
    <lineage>
        <taxon>Bacteria</taxon>
        <taxon>Pseudomonadati</taxon>
        <taxon>Pseudomonadota</taxon>
        <taxon>Gammaproteobacteria</taxon>
        <taxon>Vibrionales</taxon>
        <taxon>Vibrionaceae</taxon>
        <taxon>Vibrio</taxon>
    </lineage>
</organism>
<evidence type="ECO:0000256" key="1">
    <source>
        <dbReference type="SAM" id="SignalP"/>
    </source>
</evidence>
<dbReference type="GO" id="GO:0042597">
    <property type="term" value="C:periplasmic space"/>
    <property type="evidence" value="ECO:0007669"/>
    <property type="project" value="InterPro"/>
</dbReference>